<gene>
    <name evidence="2" type="ORF">JAO71_04730</name>
</gene>
<dbReference type="PANTHER" id="PTHR30164">
    <property type="entry name" value="MTFA PEPTIDASE"/>
    <property type="match status" value="1"/>
</dbReference>
<proteinExistence type="predicted"/>
<dbReference type="PANTHER" id="PTHR30164:SF2">
    <property type="entry name" value="PROTEIN MTFA"/>
    <property type="match status" value="1"/>
</dbReference>
<comment type="caution">
    <text evidence="2">The sequence shown here is derived from an EMBL/GenBank/DDBJ whole genome shotgun (WGS) entry which is preliminary data.</text>
</comment>
<keyword evidence="1" id="KW-0472">Membrane</keyword>
<evidence type="ECO:0000313" key="3">
    <source>
        <dbReference type="Proteomes" id="UP000605013"/>
    </source>
</evidence>
<sequence length="293" mass="34826">MLQSVNTELQENPLVYKYVLGVLTILIVCFVIVAGTIWLFKFIESIYIDYFGGKPLIRHLYLKVNDVTSVQRGILESEFKFYNSLNENEQRYFRHRLHKFIKYTEFIGKDGVIIQEDHRVLVSATAIMLTFGYRDYSIKFVDKILIYPSVFYSNLDDNYHKGHFNPAFRAVILSWEDFVIGYKIEDDNLNLGIHEFIHALHISYLKPKYSNDVTAYLFTRGIEELESFLKTNQSYKNKMVNSDYFRDYAFENNFEFIAVVVENFIETPRQFKTQFPQIYNKVKQMLNFNFKGY</sequence>
<keyword evidence="1" id="KW-1133">Transmembrane helix</keyword>
<dbReference type="EMBL" id="JAEMEF010000003">
    <property type="protein sequence ID" value="MBL7559102.1"/>
    <property type="molecule type" value="Genomic_DNA"/>
</dbReference>
<dbReference type="Gene3D" id="3.40.390.10">
    <property type="entry name" value="Collagenase (Catalytic Domain)"/>
    <property type="match status" value="1"/>
</dbReference>
<reference evidence="2 3" key="1">
    <citation type="submission" date="2020-12" db="EMBL/GenBank/DDBJ databases">
        <title>Olleya sediminilitoris sp. nov., isolated from a tidal flat.</title>
        <authorList>
            <person name="Park S."/>
            <person name="Yoon J.-H."/>
        </authorList>
    </citation>
    <scope>NUCLEOTIDE SEQUENCE [LARGE SCALE GENOMIC DNA]</scope>
    <source>
        <strain evidence="2 3">YSTF-M6</strain>
    </source>
</reference>
<dbReference type="InterPro" id="IPR024079">
    <property type="entry name" value="MetalloPept_cat_dom_sf"/>
</dbReference>
<keyword evidence="1" id="KW-0812">Transmembrane</keyword>
<dbReference type="Pfam" id="PF06167">
    <property type="entry name" value="Peptidase_M90"/>
    <property type="match status" value="1"/>
</dbReference>
<accession>A0ABS1WIZ6</accession>
<name>A0ABS1WIZ6_9FLAO</name>
<dbReference type="SUPFAM" id="SSF55486">
    <property type="entry name" value="Metalloproteases ('zincins'), catalytic domain"/>
    <property type="match status" value="1"/>
</dbReference>
<feature type="transmembrane region" description="Helical" evidence="1">
    <location>
        <begin position="18"/>
        <end position="40"/>
    </location>
</feature>
<evidence type="ECO:0000313" key="2">
    <source>
        <dbReference type="EMBL" id="MBL7559102.1"/>
    </source>
</evidence>
<dbReference type="InterPro" id="IPR010384">
    <property type="entry name" value="MtfA_fam"/>
</dbReference>
<dbReference type="RefSeq" id="WP_202999254.1">
    <property type="nucleotide sequence ID" value="NZ_JAEMEF010000003.1"/>
</dbReference>
<protein>
    <submittedName>
        <fullName evidence="2">Zinc-dependent peptidase</fullName>
    </submittedName>
</protein>
<dbReference type="Proteomes" id="UP000605013">
    <property type="component" value="Unassembled WGS sequence"/>
</dbReference>
<organism evidence="2 3">
    <name type="scientific">Olleya sediminilitoris</name>
    <dbReference type="NCBI Taxonomy" id="2795739"/>
    <lineage>
        <taxon>Bacteria</taxon>
        <taxon>Pseudomonadati</taxon>
        <taxon>Bacteroidota</taxon>
        <taxon>Flavobacteriia</taxon>
        <taxon>Flavobacteriales</taxon>
        <taxon>Flavobacteriaceae</taxon>
    </lineage>
</organism>
<dbReference type="CDD" id="cd20170">
    <property type="entry name" value="Peptidase_M90-like"/>
    <property type="match status" value="1"/>
</dbReference>
<evidence type="ECO:0000256" key="1">
    <source>
        <dbReference type="SAM" id="Phobius"/>
    </source>
</evidence>
<keyword evidence="3" id="KW-1185">Reference proteome</keyword>